<proteinExistence type="predicted"/>
<sequence>MSDGDMTVQRTQGCLVEDLGDESHVLEDENLGSVADCDARGFLSAVLQGIEAEVRELCDLLAGSPDTEDAASVLGAFLTGKKIVVESSVSTWHVFESRAVPYAFPNRSSAGNWPIRQRRA</sequence>
<dbReference type="EMBL" id="AP035881">
    <property type="protein sequence ID" value="BFP46943.1"/>
    <property type="molecule type" value="Genomic_DNA"/>
</dbReference>
<name>A0AB33JZR2_9ACTN</name>
<organism evidence="1">
    <name type="scientific">Kitasatospora sp. CMC57</name>
    <dbReference type="NCBI Taxonomy" id="3231513"/>
    <lineage>
        <taxon>Bacteria</taxon>
        <taxon>Bacillati</taxon>
        <taxon>Actinomycetota</taxon>
        <taxon>Actinomycetes</taxon>
        <taxon>Kitasatosporales</taxon>
        <taxon>Streptomycetaceae</taxon>
        <taxon>Kitasatospora</taxon>
    </lineage>
</organism>
<evidence type="ECO:0000313" key="1">
    <source>
        <dbReference type="EMBL" id="BFP46943.1"/>
    </source>
</evidence>
<dbReference type="AlphaFoldDB" id="A0AB33JZR2"/>
<accession>A0AB33JZR2</accession>
<protein>
    <submittedName>
        <fullName evidence="1">Uncharacterized protein</fullName>
    </submittedName>
</protein>
<gene>
    <name evidence="1" type="ORF">KCMC57_33110</name>
</gene>
<reference evidence="1" key="1">
    <citation type="submission" date="2024-07" db="EMBL/GenBank/DDBJ databases">
        <title>Complete genome sequences of cellulolytic bacteria, Kitasatospora sp. CMC57 and Streptomyces sp. CMC78, isolated from Japanese agricultural soil.</title>
        <authorList>
            <person name="Hashimoto T."/>
            <person name="Ito M."/>
            <person name="Iwamoto M."/>
            <person name="Fukahori D."/>
            <person name="Shoda T."/>
            <person name="Sakoda M."/>
            <person name="Morohoshi T."/>
            <person name="Mitsuboshi M."/>
            <person name="Nishizawa T."/>
        </authorList>
    </citation>
    <scope>NUCLEOTIDE SEQUENCE</scope>
    <source>
        <strain evidence="1">CMC57</strain>
    </source>
</reference>